<evidence type="ECO:0000313" key="24">
    <source>
        <dbReference type="EMBL" id="ROL66497.1"/>
    </source>
</evidence>
<comment type="subunit">
    <text evidence="6">Monomer.</text>
</comment>
<dbReference type="InterPro" id="IPR051161">
    <property type="entry name" value="Mannose-6P_isomerase_type2"/>
</dbReference>
<dbReference type="InterPro" id="IPR054566">
    <property type="entry name" value="ManC/GMP-like_b-helix"/>
</dbReference>
<evidence type="ECO:0000256" key="19">
    <source>
        <dbReference type="ARBA" id="ARBA00067387"/>
    </source>
</evidence>
<dbReference type="InterPro" id="IPR014710">
    <property type="entry name" value="RmlC-like_jellyroll"/>
</dbReference>
<evidence type="ECO:0000256" key="4">
    <source>
        <dbReference type="ARBA" id="ARBA00004823"/>
    </source>
</evidence>
<protein>
    <recommendedName>
        <fullName evidence="19">Alginate biosynthesis protein AlgA</fullName>
        <ecNumber evidence="8">2.7.7.13</ecNumber>
        <ecNumber evidence="7">5.3.1.8</ecNumber>
    </recommendedName>
</protein>
<dbReference type="CDD" id="cd02213">
    <property type="entry name" value="cupin_PMI_typeII_C"/>
    <property type="match status" value="1"/>
</dbReference>
<comment type="cofactor">
    <cofactor evidence="2">
        <name>Co(2+)</name>
        <dbReference type="ChEBI" id="CHEBI:48828"/>
    </cofactor>
</comment>
<dbReference type="RefSeq" id="WP_123567184.1">
    <property type="nucleotide sequence ID" value="NZ_MOAM01000028.1"/>
</dbReference>
<keyword evidence="12" id="KW-0016">Alginate biosynthesis</keyword>
<evidence type="ECO:0000256" key="8">
    <source>
        <dbReference type="ARBA" id="ARBA00012387"/>
    </source>
</evidence>
<dbReference type="AlphaFoldDB" id="A0A423D4K4"/>
<evidence type="ECO:0000256" key="5">
    <source>
        <dbReference type="ARBA" id="ARBA00006115"/>
    </source>
</evidence>
<dbReference type="CDD" id="cd02509">
    <property type="entry name" value="GDP-M1P_Guanylyltransferase"/>
    <property type="match status" value="1"/>
</dbReference>
<dbReference type="GO" id="GO:0005525">
    <property type="term" value="F:GTP binding"/>
    <property type="evidence" value="ECO:0007669"/>
    <property type="project" value="UniProtKB-KW"/>
</dbReference>
<comment type="pathway">
    <text evidence="4">Nucleotide-sugar biosynthesis; GDP-alpha-D-mannose biosynthesis; GDP-alpha-D-mannose from alpha-D-mannose 1-phosphate (GTP route): step 1/1.</text>
</comment>
<proteinExistence type="inferred from homology"/>
<evidence type="ECO:0000256" key="13">
    <source>
        <dbReference type="ARBA" id="ARBA00023134"/>
    </source>
</evidence>
<keyword evidence="25" id="KW-1185">Reference proteome</keyword>
<reference evidence="24 25" key="1">
    <citation type="submission" date="2016-10" db="EMBL/GenBank/DDBJ databases">
        <title>Comparative genome analysis of multiple Pseudomonas spp. focuses on biocontrol and plant growth promoting traits.</title>
        <authorList>
            <person name="Tao X.-Y."/>
            <person name="Taylor C.G."/>
        </authorList>
    </citation>
    <scope>NUCLEOTIDE SEQUENCE [LARGE SCALE GENOMIC DNA]</scope>
    <source>
        <strain evidence="24 25">15D11</strain>
    </source>
</reference>
<sequence>MILPIVMAGGSGSRLWPMSRELNPKQFLSLADEQTMLQVTVERLSGLTDLKPQIICNEAHRFVAAEQMRQLGFDDCELLLEPVARNTAAAITLAALKAVQDGQDPLLLVLAADHLISDAEVFQQCVRSALPLAQAGKLVTFGIQPLSPETGYGYIEQGPAVGSGYAIARFVEKPDLATAQRYLASKKFLWNSGMFLFKASRLLDEVKAFAPQIHACCAEALEQSSRDLHFTRVGAEAFARCPSDSIDYAVMEKTADAVVVPMNAGWNDIGSWSALWDVGQKDESGNVVSGDVMADEVEHSYIKSTSRLVAAVGVRDLIIVETKDALLVAHKDKVQGVKKIVENLKAQQRQEFHCNSEVYRPWGSYEAIDQGHRYQVKRITVKPGAKLSVQMHHHRAEHWIVVSGTAKVTNGKETYLVTENQSTYIPIGQVHALENPGKVPLELIEVQSGSYLGEDDIVRFEDIYGRA</sequence>
<dbReference type="FunFam" id="2.60.120.10:FF:000032">
    <property type="entry name" value="Mannose-1-phosphate guanylyltransferase/mannose-6-phosphate isomerase"/>
    <property type="match status" value="1"/>
</dbReference>
<evidence type="ECO:0000259" key="21">
    <source>
        <dbReference type="Pfam" id="PF00483"/>
    </source>
</evidence>
<feature type="domain" description="Nucleotidyl transferase" evidence="21">
    <location>
        <begin position="4"/>
        <end position="283"/>
    </location>
</feature>
<evidence type="ECO:0000256" key="2">
    <source>
        <dbReference type="ARBA" id="ARBA00001941"/>
    </source>
</evidence>
<evidence type="ECO:0000256" key="6">
    <source>
        <dbReference type="ARBA" id="ARBA00011245"/>
    </source>
</evidence>
<dbReference type="Gene3D" id="2.60.120.10">
    <property type="entry name" value="Jelly Rolls"/>
    <property type="match status" value="1"/>
</dbReference>
<keyword evidence="16" id="KW-0170">Cobalt</keyword>
<evidence type="ECO:0000256" key="15">
    <source>
        <dbReference type="ARBA" id="ARBA00023268"/>
    </source>
</evidence>
<dbReference type="GO" id="GO:0009298">
    <property type="term" value="P:GDP-mannose biosynthetic process"/>
    <property type="evidence" value="ECO:0007669"/>
    <property type="project" value="UniProtKB-UniPathway"/>
</dbReference>
<feature type="domain" description="MannoseP isomerase/GMP-like beta-helix" evidence="23">
    <location>
        <begin position="298"/>
        <end position="344"/>
    </location>
</feature>
<feature type="domain" description="Mannose-6-phosphate isomerase type II C-terminal" evidence="22">
    <location>
        <begin position="348"/>
        <end position="462"/>
    </location>
</feature>
<dbReference type="InterPro" id="IPR001538">
    <property type="entry name" value="Man6P_isomerase-2_C"/>
</dbReference>
<comment type="caution">
    <text evidence="24">The sequence shown here is derived from an EMBL/GenBank/DDBJ whole genome shotgun (WGS) entry which is preliminary data.</text>
</comment>
<evidence type="ECO:0000256" key="17">
    <source>
        <dbReference type="ARBA" id="ARBA00047343"/>
    </source>
</evidence>
<dbReference type="InterPro" id="IPR006375">
    <property type="entry name" value="Man1P_GuaTrfase/Man6P_Isoase"/>
</dbReference>
<evidence type="ECO:0000256" key="16">
    <source>
        <dbReference type="ARBA" id="ARBA00023285"/>
    </source>
</evidence>
<gene>
    <name evidence="24" type="ORF">BHU25_20075</name>
</gene>
<dbReference type="PANTHER" id="PTHR46390">
    <property type="entry name" value="MANNOSE-1-PHOSPHATE GUANYLYLTRANSFERASE"/>
    <property type="match status" value="1"/>
</dbReference>
<accession>A0A423D4K4</accession>
<keyword evidence="11" id="KW-0547">Nucleotide-binding</keyword>
<comment type="catalytic activity">
    <reaction evidence="1">
        <text>D-mannose 6-phosphate = D-fructose 6-phosphate</text>
        <dbReference type="Rhea" id="RHEA:12356"/>
        <dbReference type="ChEBI" id="CHEBI:58735"/>
        <dbReference type="ChEBI" id="CHEBI:61527"/>
        <dbReference type="EC" id="5.3.1.8"/>
    </reaction>
</comment>
<keyword evidence="15" id="KW-0511">Multifunctional enzyme</keyword>
<dbReference type="SUPFAM" id="SSF51182">
    <property type="entry name" value="RmlC-like cupins"/>
    <property type="match status" value="1"/>
</dbReference>
<evidence type="ECO:0000313" key="25">
    <source>
        <dbReference type="Proteomes" id="UP000285286"/>
    </source>
</evidence>
<dbReference type="FunFam" id="3.90.550.10:FF:000046">
    <property type="entry name" value="Mannose-1-phosphate guanylyltransferase (GDP)"/>
    <property type="match status" value="1"/>
</dbReference>
<evidence type="ECO:0000256" key="10">
    <source>
        <dbReference type="ARBA" id="ARBA00022695"/>
    </source>
</evidence>
<dbReference type="Proteomes" id="UP000285286">
    <property type="component" value="Unassembled WGS sequence"/>
</dbReference>
<dbReference type="InterPro" id="IPR049577">
    <property type="entry name" value="GMPP_N"/>
</dbReference>
<dbReference type="EC" id="5.3.1.8" evidence="7"/>
<keyword evidence="9 24" id="KW-0808">Transferase</keyword>
<name>A0A423D4K4_9PSED</name>
<evidence type="ECO:0000256" key="11">
    <source>
        <dbReference type="ARBA" id="ARBA00022741"/>
    </source>
</evidence>
<dbReference type="PANTHER" id="PTHR46390:SF1">
    <property type="entry name" value="MANNOSE-1-PHOSPHATE GUANYLYLTRANSFERASE"/>
    <property type="match status" value="1"/>
</dbReference>
<evidence type="ECO:0000259" key="22">
    <source>
        <dbReference type="Pfam" id="PF01050"/>
    </source>
</evidence>
<comment type="catalytic activity">
    <reaction evidence="17">
        <text>alpha-D-mannose 1-phosphate + GTP + H(+) = GDP-alpha-D-mannose + diphosphate</text>
        <dbReference type="Rhea" id="RHEA:15229"/>
        <dbReference type="ChEBI" id="CHEBI:15378"/>
        <dbReference type="ChEBI" id="CHEBI:33019"/>
        <dbReference type="ChEBI" id="CHEBI:37565"/>
        <dbReference type="ChEBI" id="CHEBI:57527"/>
        <dbReference type="ChEBI" id="CHEBI:58409"/>
        <dbReference type="EC" id="2.7.7.13"/>
    </reaction>
</comment>
<evidence type="ECO:0000256" key="3">
    <source>
        <dbReference type="ARBA" id="ARBA00004666"/>
    </source>
</evidence>
<evidence type="ECO:0000256" key="20">
    <source>
        <dbReference type="RuleBase" id="RU004190"/>
    </source>
</evidence>
<dbReference type="InterPro" id="IPR029044">
    <property type="entry name" value="Nucleotide-diphossugar_trans"/>
</dbReference>
<dbReference type="EMBL" id="MOAM01000028">
    <property type="protein sequence ID" value="ROL66497.1"/>
    <property type="molecule type" value="Genomic_DNA"/>
</dbReference>
<dbReference type="EC" id="2.7.7.13" evidence="8"/>
<comment type="similarity">
    <text evidence="5 20">Belongs to the mannose-6-phosphate isomerase type 2 family.</text>
</comment>
<dbReference type="SUPFAM" id="SSF53448">
    <property type="entry name" value="Nucleotide-diphospho-sugar transferases"/>
    <property type="match status" value="1"/>
</dbReference>
<organism evidence="24 25">
    <name type="scientific">Pseudomonas vranovensis</name>
    <dbReference type="NCBI Taxonomy" id="321661"/>
    <lineage>
        <taxon>Bacteria</taxon>
        <taxon>Pseudomonadati</taxon>
        <taxon>Pseudomonadota</taxon>
        <taxon>Gammaproteobacteria</taxon>
        <taxon>Pseudomonadales</taxon>
        <taxon>Pseudomonadaceae</taxon>
        <taxon>Pseudomonas</taxon>
    </lineage>
</organism>
<dbReference type="Pfam" id="PF22640">
    <property type="entry name" value="ManC_GMP_beta-helix"/>
    <property type="match status" value="1"/>
</dbReference>
<dbReference type="GO" id="GO:0004476">
    <property type="term" value="F:mannose-6-phosphate isomerase activity"/>
    <property type="evidence" value="ECO:0007669"/>
    <property type="project" value="UniProtKB-EC"/>
</dbReference>
<keyword evidence="13" id="KW-0342">GTP-binding</keyword>
<dbReference type="NCBIfam" id="TIGR01479">
    <property type="entry name" value="GMP_PMI"/>
    <property type="match status" value="1"/>
</dbReference>
<dbReference type="GO" id="GO:0042121">
    <property type="term" value="P:alginic acid biosynthetic process"/>
    <property type="evidence" value="ECO:0007669"/>
    <property type="project" value="UniProtKB-KW"/>
</dbReference>
<dbReference type="Gene3D" id="3.90.550.10">
    <property type="entry name" value="Spore Coat Polysaccharide Biosynthesis Protein SpsA, Chain A"/>
    <property type="match status" value="1"/>
</dbReference>
<dbReference type="Pfam" id="PF00483">
    <property type="entry name" value="NTP_transferase"/>
    <property type="match status" value="1"/>
</dbReference>
<evidence type="ECO:0000256" key="9">
    <source>
        <dbReference type="ARBA" id="ARBA00022679"/>
    </source>
</evidence>
<evidence type="ECO:0000256" key="1">
    <source>
        <dbReference type="ARBA" id="ARBA00000757"/>
    </source>
</evidence>
<dbReference type="Pfam" id="PF01050">
    <property type="entry name" value="MannoseP_isomer"/>
    <property type="match status" value="1"/>
</dbReference>
<dbReference type="InterPro" id="IPR005835">
    <property type="entry name" value="NTP_transferase_dom"/>
</dbReference>
<evidence type="ECO:0000256" key="12">
    <source>
        <dbReference type="ARBA" id="ARBA00022841"/>
    </source>
</evidence>
<evidence type="ECO:0000256" key="14">
    <source>
        <dbReference type="ARBA" id="ARBA00023235"/>
    </source>
</evidence>
<evidence type="ECO:0000256" key="7">
    <source>
        <dbReference type="ARBA" id="ARBA00011956"/>
    </source>
</evidence>
<comment type="function">
    <text evidence="18">Produces a precursor for alginate polymerization. The alginate layer provides a protective barrier against host immune defenses and antibiotics.</text>
</comment>
<evidence type="ECO:0000259" key="23">
    <source>
        <dbReference type="Pfam" id="PF22640"/>
    </source>
</evidence>
<dbReference type="InterPro" id="IPR011051">
    <property type="entry name" value="RmlC_Cupin_sf"/>
</dbReference>
<dbReference type="UniPathway" id="UPA00126">
    <property type="reaction ID" value="UER00930"/>
</dbReference>
<comment type="pathway">
    <text evidence="3">Nucleotide-sugar biosynthesis; GDP-alpha-D-mannose biosynthesis; alpha-D-mannose 1-phosphate from D-fructose 6-phosphate: step 1/2.</text>
</comment>
<evidence type="ECO:0000256" key="18">
    <source>
        <dbReference type="ARBA" id="ARBA00057590"/>
    </source>
</evidence>
<dbReference type="GO" id="GO:0004475">
    <property type="term" value="F:mannose-1-phosphate guanylyltransferase (GTP) activity"/>
    <property type="evidence" value="ECO:0007669"/>
    <property type="project" value="UniProtKB-EC"/>
</dbReference>
<keyword evidence="14 24" id="KW-0413">Isomerase</keyword>
<keyword evidence="10 24" id="KW-0548">Nucleotidyltransferase</keyword>